<organism evidence="8 9">
    <name type="scientific">Astyanax mexicanus</name>
    <name type="common">Blind cave fish</name>
    <name type="synonym">Astyanax fasciatus mexicanus</name>
    <dbReference type="NCBI Taxonomy" id="7994"/>
    <lineage>
        <taxon>Eukaryota</taxon>
        <taxon>Metazoa</taxon>
        <taxon>Chordata</taxon>
        <taxon>Craniata</taxon>
        <taxon>Vertebrata</taxon>
        <taxon>Euteleostomi</taxon>
        <taxon>Actinopterygii</taxon>
        <taxon>Neopterygii</taxon>
        <taxon>Teleostei</taxon>
        <taxon>Ostariophysi</taxon>
        <taxon>Characiformes</taxon>
        <taxon>Characoidei</taxon>
        <taxon>Acestrorhamphidae</taxon>
        <taxon>Acestrorhamphinae</taxon>
        <taxon>Astyanax</taxon>
    </lineage>
</organism>
<evidence type="ECO:0000313" key="8">
    <source>
        <dbReference type="Ensembl" id="ENSAMXP00005010835.1"/>
    </source>
</evidence>
<evidence type="ECO:0000256" key="6">
    <source>
        <dbReference type="SAM" id="SignalP"/>
    </source>
</evidence>
<feature type="transmembrane region" description="Helical" evidence="5">
    <location>
        <begin position="93"/>
        <end position="113"/>
    </location>
</feature>
<feature type="transmembrane region" description="Helical" evidence="5">
    <location>
        <begin position="307"/>
        <end position="331"/>
    </location>
</feature>
<accession>A0A8B9HF99</accession>
<dbReference type="AlphaFoldDB" id="A0A8B9HF99"/>
<keyword evidence="3 5" id="KW-1133">Transmembrane helix</keyword>
<keyword evidence="6" id="KW-0732">Signal</keyword>
<dbReference type="GO" id="GO:0005549">
    <property type="term" value="F:odorant binding"/>
    <property type="evidence" value="ECO:0007669"/>
    <property type="project" value="TreeGrafter"/>
</dbReference>
<evidence type="ECO:0000256" key="4">
    <source>
        <dbReference type="ARBA" id="ARBA00023136"/>
    </source>
</evidence>
<dbReference type="Pfam" id="PF00001">
    <property type="entry name" value="7tm_1"/>
    <property type="match status" value="1"/>
</dbReference>
<dbReference type="PROSITE" id="PS50262">
    <property type="entry name" value="G_PROTEIN_RECEP_F1_2"/>
    <property type="match status" value="1"/>
</dbReference>
<proteinExistence type="predicted"/>
<dbReference type="InterPro" id="IPR000276">
    <property type="entry name" value="GPCR_Rhodpsn"/>
</dbReference>
<feature type="transmembrane region" description="Helical" evidence="5">
    <location>
        <begin position="228"/>
        <end position="251"/>
    </location>
</feature>
<dbReference type="Gene3D" id="1.20.1070.10">
    <property type="entry name" value="Rhodopsin 7-helix transmembrane proteins"/>
    <property type="match status" value="1"/>
</dbReference>
<feature type="signal peptide" evidence="6">
    <location>
        <begin position="1"/>
        <end position="22"/>
    </location>
</feature>
<reference evidence="8" key="1">
    <citation type="submission" date="2025-08" db="UniProtKB">
        <authorList>
            <consortium name="Ensembl"/>
        </authorList>
    </citation>
    <scope>IDENTIFICATION</scope>
</reference>
<feature type="chain" id="PRO_5033983963" evidence="6">
    <location>
        <begin position="23"/>
        <end position="356"/>
    </location>
</feature>
<keyword evidence="4 5" id="KW-0472">Membrane</keyword>
<keyword evidence="2 5" id="KW-0812">Transmembrane</keyword>
<protein>
    <submittedName>
        <fullName evidence="8">Probable G-protein coupled receptor 148</fullName>
    </submittedName>
</protein>
<feature type="domain" description="G-protein coupled receptors family 1 profile" evidence="7">
    <location>
        <begin position="73"/>
        <end position="329"/>
    </location>
</feature>
<dbReference type="InterPro" id="IPR017452">
    <property type="entry name" value="GPCR_Rhodpsn_7TM"/>
</dbReference>
<feature type="transmembrane region" description="Helical" evidence="5">
    <location>
        <begin position="58"/>
        <end position="81"/>
    </location>
</feature>
<dbReference type="SUPFAM" id="SSF81321">
    <property type="entry name" value="Family A G protein-coupled receptor-like"/>
    <property type="match status" value="1"/>
</dbReference>
<evidence type="ECO:0000256" key="2">
    <source>
        <dbReference type="ARBA" id="ARBA00022692"/>
    </source>
</evidence>
<sequence length="356" mass="39653">MAGQDLLLSLLCMFGDWYNSSGQVEHIGRQFGETNTSYLIERFVQDWHVFLPPPHMRALQVCPILGFVAVFLTTPIILFRIMSRAHLRQQTRYLLLANALLSDLIFVVFYMLITCLNAASVLMSDLACGAFLFLMGVLYSAGVFSATAIVVDTSLAILAPLRYATLWPTSRTYGVIVATWVVSVFFPAASVALFLWYHATGPCTQLICSLPLLLVLTVSHSRPLQVCMLLTVTAILVILLLVVAGYVALYCHSSKSGVWRRERSSRAKGTFLIHYLHLFLSVCPILLLVIELLLYCNSTGLNPSADLWISLVMCNVLLVLPKGLAPFLYGLRYRDLRGPLLDFFGLNRPRAITPVM</sequence>
<dbReference type="InterPro" id="IPR052921">
    <property type="entry name" value="GPCR1_Superfamily_Member"/>
</dbReference>
<comment type="subcellular location">
    <subcellularLocation>
        <location evidence="1">Membrane</location>
    </subcellularLocation>
</comment>
<evidence type="ECO:0000313" key="9">
    <source>
        <dbReference type="Proteomes" id="UP000694621"/>
    </source>
</evidence>
<evidence type="ECO:0000256" key="1">
    <source>
        <dbReference type="ARBA" id="ARBA00004370"/>
    </source>
</evidence>
<feature type="transmembrane region" description="Helical" evidence="5">
    <location>
        <begin position="272"/>
        <end position="295"/>
    </location>
</feature>
<dbReference type="GO" id="GO:0004984">
    <property type="term" value="F:olfactory receptor activity"/>
    <property type="evidence" value="ECO:0007669"/>
    <property type="project" value="TreeGrafter"/>
</dbReference>
<dbReference type="PANTHER" id="PTHR26451:SF928">
    <property type="entry name" value="G-PROTEIN COUPLED RECEPTOR 148-RELATED"/>
    <property type="match status" value="1"/>
</dbReference>
<evidence type="ECO:0000259" key="7">
    <source>
        <dbReference type="PROSITE" id="PS50262"/>
    </source>
</evidence>
<dbReference type="CDD" id="cd00637">
    <property type="entry name" value="7tm_classA_rhodopsin-like"/>
    <property type="match status" value="1"/>
</dbReference>
<dbReference type="PANTHER" id="PTHR26451">
    <property type="entry name" value="G_PROTEIN_RECEP_F1_2 DOMAIN-CONTAINING PROTEIN"/>
    <property type="match status" value="1"/>
</dbReference>
<evidence type="ECO:0000256" key="5">
    <source>
        <dbReference type="SAM" id="Phobius"/>
    </source>
</evidence>
<name>A0A8B9HF99_ASTMX</name>
<dbReference type="GO" id="GO:0016020">
    <property type="term" value="C:membrane"/>
    <property type="evidence" value="ECO:0007669"/>
    <property type="project" value="UniProtKB-SubCell"/>
</dbReference>
<feature type="transmembrane region" description="Helical" evidence="5">
    <location>
        <begin position="173"/>
        <end position="197"/>
    </location>
</feature>
<dbReference type="GO" id="GO:0004930">
    <property type="term" value="F:G protein-coupled receptor activity"/>
    <property type="evidence" value="ECO:0007669"/>
    <property type="project" value="InterPro"/>
</dbReference>
<feature type="transmembrane region" description="Helical" evidence="5">
    <location>
        <begin position="133"/>
        <end position="161"/>
    </location>
</feature>
<evidence type="ECO:0000256" key="3">
    <source>
        <dbReference type="ARBA" id="ARBA00022989"/>
    </source>
</evidence>
<dbReference type="Ensembl" id="ENSAMXT00005012047.1">
    <property type="protein sequence ID" value="ENSAMXP00005010835.1"/>
    <property type="gene ID" value="ENSAMXG00005006014.1"/>
</dbReference>
<dbReference type="Proteomes" id="UP000694621">
    <property type="component" value="Unplaced"/>
</dbReference>